<keyword evidence="3" id="KW-1185">Reference proteome</keyword>
<feature type="non-terminal residue" evidence="1">
    <location>
        <position position="184"/>
    </location>
</feature>
<dbReference type="Pfam" id="PF14223">
    <property type="entry name" value="Retrotran_gag_2"/>
    <property type="match status" value="1"/>
</dbReference>
<protein>
    <submittedName>
        <fullName evidence="1 2">Uncharacterized protein</fullName>
    </submittedName>
</protein>
<dbReference type="AlphaFoldDB" id="A0A180G799"/>
<organism evidence="1">
    <name type="scientific">Puccinia triticina (isolate 1-1 / race 1 (BBBD))</name>
    <name type="common">Brown leaf rust fungus</name>
    <dbReference type="NCBI Taxonomy" id="630390"/>
    <lineage>
        <taxon>Eukaryota</taxon>
        <taxon>Fungi</taxon>
        <taxon>Dikarya</taxon>
        <taxon>Basidiomycota</taxon>
        <taxon>Pucciniomycotina</taxon>
        <taxon>Pucciniomycetes</taxon>
        <taxon>Pucciniales</taxon>
        <taxon>Pucciniaceae</taxon>
        <taxon>Puccinia</taxon>
    </lineage>
</organism>
<reference evidence="2 3" key="3">
    <citation type="journal article" date="2017" name="G3 (Bethesda)">
        <title>Comparative analysis highlights variable genome content of wheat rusts and divergence of the mating loci.</title>
        <authorList>
            <person name="Cuomo C.A."/>
            <person name="Bakkeren G."/>
            <person name="Khalil H.B."/>
            <person name="Panwar V."/>
            <person name="Joly D."/>
            <person name="Linning R."/>
            <person name="Sakthikumar S."/>
            <person name="Song X."/>
            <person name="Adiconis X."/>
            <person name="Fan L."/>
            <person name="Goldberg J.M."/>
            <person name="Levin J.Z."/>
            <person name="Young S."/>
            <person name="Zeng Q."/>
            <person name="Anikster Y."/>
            <person name="Bruce M."/>
            <person name="Wang M."/>
            <person name="Yin C."/>
            <person name="McCallum B."/>
            <person name="Szabo L.J."/>
            <person name="Hulbert S."/>
            <person name="Chen X."/>
            <person name="Fellers J.P."/>
        </authorList>
    </citation>
    <scope>NUCLEOTIDE SEQUENCE</scope>
    <source>
        <strain evidence="2">isolate 1-1 / race 1 (BBBD)</strain>
        <strain evidence="3">Isolate 1-1 / race 1 (BBBD)</strain>
    </source>
</reference>
<name>A0A180G799_PUCT1</name>
<proteinExistence type="predicted"/>
<sequence length="184" mass="19987">MADVPAPGPVVDLTTVPKLNHIHIIPLTAPGPKSNYLDWVKAVCALISQIVEPVNLRFIRQHGSNAHSTWEALHKAHQNSTAGGRMYWLQKVVNAKMDGDDIDSLINELATSVEKLNALVEPGKPLTTDNIHAASLLKALPSDWVSCVSSLMNEPDVSAGKVVLALKAESLRRKNHLADVRMKA</sequence>
<dbReference type="VEuPathDB" id="FungiDB:PTTG_00884"/>
<dbReference type="PANTHER" id="PTHR33246">
    <property type="entry name" value="CCHC-TYPE DOMAIN-CONTAINING PROTEIN"/>
    <property type="match status" value="1"/>
</dbReference>
<reference evidence="1" key="1">
    <citation type="submission" date="2009-11" db="EMBL/GenBank/DDBJ databases">
        <authorList>
            <consortium name="The Broad Institute Genome Sequencing Platform"/>
            <person name="Ward D."/>
            <person name="Feldgarden M."/>
            <person name="Earl A."/>
            <person name="Young S.K."/>
            <person name="Zeng Q."/>
            <person name="Koehrsen M."/>
            <person name="Alvarado L."/>
            <person name="Berlin A."/>
            <person name="Bochicchio J."/>
            <person name="Borenstein D."/>
            <person name="Chapman S.B."/>
            <person name="Chen Z."/>
            <person name="Engels R."/>
            <person name="Freedman E."/>
            <person name="Gellesch M."/>
            <person name="Goldberg J."/>
            <person name="Griggs A."/>
            <person name="Gujja S."/>
            <person name="Heilman E."/>
            <person name="Heiman D."/>
            <person name="Hepburn T."/>
            <person name="Howarth C."/>
            <person name="Jen D."/>
            <person name="Larson L."/>
            <person name="Lewis B."/>
            <person name="Mehta T."/>
            <person name="Park D."/>
            <person name="Pearson M."/>
            <person name="Roberts A."/>
            <person name="Saif S."/>
            <person name="Shea T."/>
            <person name="Shenoy N."/>
            <person name="Sisk P."/>
            <person name="Stolte C."/>
            <person name="Sykes S."/>
            <person name="Thomson T."/>
            <person name="Walk T."/>
            <person name="White J."/>
            <person name="Yandava C."/>
            <person name="Izard J."/>
            <person name="Baranova O.V."/>
            <person name="Blanton J.M."/>
            <person name="Tanner A.C."/>
            <person name="Dewhirst F.E."/>
            <person name="Haas B."/>
            <person name="Nusbaum C."/>
            <person name="Birren B."/>
        </authorList>
    </citation>
    <scope>NUCLEOTIDE SEQUENCE [LARGE SCALE GENOMIC DNA]</scope>
    <source>
        <strain evidence="1">1-1 BBBD Race 1</strain>
    </source>
</reference>
<dbReference type="EnsemblFungi" id="PTTG_00884-t43_1">
    <property type="protein sequence ID" value="PTTG_00884-t43_1-p1"/>
    <property type="gene ID" value="PTTG_00884"/>
</dbReference>
<reference evidence="1" key="2">
    <citation type="submission" date="2016-05" db="EMBL/GenBank/DDBJ databases">
        <title>Comparative analysis highlights variable genome content of wheat rusts and divergence of the mating loci.</title>
        <authorList>
            <person name="Cuomo C.A."/>
            <person name="Bakkeren G."/>
            <person name="Szabo L."/>
            <person name="Khalil H."/>
            <person name="Joly D."/>
            <person name="Goldberg J."/>
            <person name="Young S."/>
            <person name="Zeng Q."/>
            <person name="Fellers J."/>
        </authorList>
    </citation>
    <scope>NUCLEOTIDE SEQUENCE [LARGE SCALE GENOMIC DNA]</scope>
    <source>
        <strain evidence="1">1-1 BBBD Race 1</strain>
    </source>
</reference>
<evidence type="ECO:0000313" key="1">
    <source>
        <dbReference type="EMBL" id="OAV88484.1"/>
    </source>
</evidence>
<evidence type="ECO:0000313" key="2">
    <source>
        <dbReference type="EnsemblFungi" id="PTTG_00884-t43_1-p1"/>
    </source>
</evidence>
<accession>A0A180G799</accession>
<dbReference type="OrthoDB" id="2507032at2759"/>
<dbReference type="PANTHER" id="PTHR33246:SF51">
    <property type="entry name" value="MYB_SANT-LIKE DOMAIN-CONTAINING PROTEIN"/>
    <property type="match status" value="1"/>
</dbReference>
<evidence type="ECO:0000313" key="3">
    <source>
        <dbReference type="Proteomes" id="UP000005240"/>
    </source>
</evidence>
<dbReference type="EMBL" id="ADAS02000173">
    <property type="protein sequence ID" value="OAV88484.1"/>
    <property type="molecule type" value="Genomic_DNA"/>
</dbReference>
<reference evidence="2" key="4">
    <citation type="submission" date="2025-05" db="UniProtKB">
        <authorList>
            <consortium name="EnsemblFungi"/>
        </authorList>
    </citation>
    <scope>IDENTIFICATION</scope>
    <source>
        <strain evidence="2">isolate 1-1 / race 1 (BBBD)</strain>
    </source>
</reference>
<dbReference type="Proteomes" id="UP000005240">
    <property type="component" value="Unassembled WGS sequence"/>
</dbReference>
<gene>
    <name evidence="1" type="ORF">PTTG_00884</name>
</gene>